<dbReference type="Proteomes" id="UP000053718">
    <property type="component" value="Unassembled WGS sequence"/>
</dbReference>
<name>A0A094IMU7_9GAMM</name>
<comment type="caution">
    <text evidence="2">The sequence shown here is derived from an EMBL/GenBank/DDBJ whole genome shotgun (WGS) entry which is preliminary data.</text>
</comment>
<dbReference type="PANTHER" id="PTHR35849">
    <property type="entry name" value="BLR2341 PROTEIN"/>
    <property type="match status" value="1"/>
</dbReference>
<dbReference type="PANTHER" id="PTHR35849:SF1">
    <property type="entry name" value="INTERMEMBRANE PHOSPHOLIPID TRANSPORT SYSTEM BINDING PROTEIN MLAB"/>
    <property type="match status" value="1"/>
</dbReference>
<dbReference type="OrthoDB" id="5900662at2"/>
<gene>
    <name evidence="2" type="ORF">IDAT_04905</name>
</gene>
<accession>A0A094IMU7</accession>
<evidence type="ECO:0000313" key="3">
    <source>
        <dbReference type="Proteomes" id="UP000053718"/>
    </source>
</evidence>
<dbReference type="RefSeq" id="WP_051986590.1">
    <property type="nucleotide sequence ID" value="NZ_JPIN01000005.1"/>
</dbReference>
<dbReference type="EMBL" id="JPIN01000005">
    <property type="protein sequence ID" value="KFZ29020.1"/>
    <property type="molecule type" value="Genomic_DNA"/>
</dbReference>
<dbReference type="InterPro" id="IPR002645">
    <property type="entry name" value="STAS_dom"/>
</dbReference>
<proteinExistence type="predicted"/>
<reference evidence="2 3" key="1">
    <citation type="submission" date="2014-06" db="EMBL/GenBank/DDBJ databases">
        <title>Draft genome sequence of Idiomarina sp. MCCC 1A10513.</title>
        <authorList>
            <person name="Du J."/>
            <person name="Lai Q."/>
            <person name="Shao Z."/>
        </authorList>
    </citation>
    <scope>NUCLEOTIDE SEQUENCE [LARGE SCALE GENOMIC DNA]</scope>
    <source>
        <strain evidence="2 3">MCCC 1A10513</strain>
    </source>
</reference>
<dbReference type="CDD" id="cd07043">
    <property type="entry name" value="STAS_anti-anti-sigma_factors"/>
    <property type="match status" value="1"/>
</dbReference>
<dbReference type="PROSITE" id="PS50801">
    <property type="entry name" value="STAS"/>
    <property type="match status" value="1"/>
</dbReference>
<dbReference type="SUPFAM" id="SSF52091">
    <property type="entry name" value="SpoIIaa-like"/>
    <property type="match status" value="1"/>
</dbReference>
<dbReference type="STRING" id="1517416.IDAT_04905"/>
<feature type="domain" description="STAS" evidence="1">
    <location>
        <begin position="14"/>
        <end position="99"/>
    </location>
</feature>
<sequence length="99" mass="10787">MSASIAWSLENGQLVFKGELTRATVPQVWSARGQWQADSKERLVVDLAAVEHVDSAGVAMLLQLKRLLAAQQRELSLTQPSQQFKAIADVSGATELLNL</sequence>
<dbReference type="Gene3D" id="3.30.750.24">
    <property type="entry name" value="STAS domain"/>
    <property type="match status" value="1"/>
</dbReference>
<evidence type="ECO:0000259" key="1">
    <source>
        <dbReference type="PROSITE" id="PS50801"/>
    </source>
</evidence>
<dbReference type="Pfam" id="PF13466">
    <property type="entry name" value="STAS_2"/>
    <property type="match status" value="1"/>
</dbReference>
<evidence type="ECO:0000313" key="2">
    <source>
        <dbReference type="EMBL" id="KFZ29020.1"/>
    </source>
</evidence>
<dbReference type="InterPro" id="IPR036513">
    <property type="entry name" value="STAS_dom_sf"/>
</dbReference>
<keyword evidence="3" id="KW-1185">Reference proteome</keyword>
<dbReference type="AlphaFoldDB" id="A0A094IMU7"/>
<organism evidence="2 3">
    <name type="scientific">Pseudidiomarina atlantica</name>
    <dbReference type="NCBI Taxonomy" id="1517416"/>
    <lineage>
        <taxon>Bacteria</taxon>
        <taxon>Pseudomonadati</taxon>
        <taxon>Pseudomonadota</taxon>
        <taxon>Gammaproteobacteria</taxon>
        <taxon>Alteromonadales</taxon>
        <taxon>Idiomarinaceae</taxon>
        <taxon>Pseudidiomarina</taxon>
    </lineage>
</organism>
<dbReference type="eggNOG" id="COG3113">
    <property type="taxonomic scope" value="Bacteria"/>
</dbReference>
<dbReference type="InterPro" id="IPR058548">
    <property type="entry name" value="MlaB-like_STAS"/>
</dbReference>
<protein>
    <recommendedName>
        <fullName evidence="1">STAS domain-containing protein</fullName>
    </recommendedName>
</protein>
<dbReference type="InterPro" id="IPR052746">
    <property type="entry name" value="MlaB_ABC_Transporter"/>
</dbReference>